<dbReference type="PRINTS" id="PR00455">
    <property type="entry name" value="HTHTETR"/>
</dbReference>
<protein>
    <recommendedName>
        <fullName evidence="3">HTH tetR-type domain-containing protein</fullName>
    </recommendedName>
</protein>
<feature type="domain" description="HTH tetR-type" evidence="3">
    <location>
        <begin position="21"/>
        <end position="81"/>
    </location>
</feature>
<dbReference type="PANTHER" id="PTHR43479">
    <property type="entry name" value="ACREF/ENVCD OPERON REPRESSOR-RELATED"/>
    <property type="match status" value="1"/>
</dbReference>
<dbReference type="Proteomes" id="UP000093928">
    <property type="component" value="Unassembled WGS sequence"/>
</dbReference>
<comment type="caution">
    <text evidence="4">The sequence shown here is derived from an EMBL/GenBank/DDBJ whole genome shotgun (WGS) entry which is preliminary data.</text>
</comment>
<organism evidence="4 5">
    <name type="scientific">Mycobacterium asiaticum</name>
    <dbReference type="NCBI Taxonomy" id="1790"/>
    <lineage>
        <taxon>Bacteria</taxon>
        <taxon>Bacillati</taxon>
        <taxon>Actinomycetota</taxon>
        <taxon>Actinomycetes</taxon>
        <taxon>Mycobacteriales</taxon>
        <taxon>Mycobacteriaceae</taxon>
        <taxon>Mycobacterium</taxon>
    </lineage>
</organism>
<dbReference type="SUPFAM" id="SSF46689">
    <property type="entry name" value="Homeodomain-like"/>
    <property type="match status" value="1"/>
</dbReference>
<name>A0A1A3NSN9_MYCAS</name>
<dbReference type="PROSITE" id="PS50977">
    <property type="entry name" value="HTH_TETR_2"/>
    <property type="match status" value="1"/>
</dbReference>
<evidence type="ECO:0000313" key="4">
    <source>
        <dbReference type="EMBL" id="OBK24064.1"/>
    </source>
</evidence>
<dbReference type="PANTHER" id="PTHR43479:SF11">
    <property type="entry name" value="ACREF_ENVCD OPERON REPRESSOR-RELATED"/>
    <property type="match status" value="1"/>
</dbReference>
<evidence type="ECO:0000313" key="5">
    <source>
        <dbReference type="Proteomes" id="UP000093928"/>
    </source>
</evidence>
<dbReference type="OrthoDB" id="7252896at2"/>
<dbReference type="EMBL" id="LZLS01000162">
    <property type="protein sequence ID" value="OBK24064.1"/>
    <property type="molecule type" value="Genomic_DNA"/>
</dbReference>
<evidence type="ECO:0000259" key="3">
    <source>
        <dbReference type="PROSITE" id="PS50977"/>
    </source>
</evidence>
<feature type="DNA-binding region" description="H-T-H motif" evidence="2">
    <location>
        <begin position="44"/>
        <end position="63"/>
    </location>
</feature>
<proteinExistence type="predicted"/>
<dbReference type="InterPro" id="IPR041583">
    <property type="entry name" value="TetR_C_31"/>
</dbReference>
<dbReference type="Pfam" id="PF00440">
    <property type="entry name" value="TetR_N"/>
    <property type="match status" value="1"/>
</dbReference>
<gene>
    <name evidence="4" type="ORF">A5634_04215</name>
</gene>
<dbReference type="SUPFAM" id="SSF48498">
    <property type="entry name" value="Tetracyclin repressor-like, C-terminal domain"/>
    <property type="match status" value="1"/>
</dbReference>
<dbReference type="InterPro" id="IPR036271">
    <property type="entry name" value="Tet_transcr_reg_TetR-rel_C_sf"/>
</dbReference>
<dbReference type="InterPro" id="IPR009057">
    <property type="entry name" value="Homeodomain-like_sf"/>
</dbReference>
<reference evidence="4 5" key="1">
    <citation type="submission" date="2016-06" db="EMBL/GenBank/DDBJ databases">
        <authorList>
            <person name="Kjaerup R.B."/>
            <person name="Dalgaard T.S."/>
            <person name="Juul-Madsen H.R."/>
        </authorList>
    </citation>
    <scope>NUCLEOTIDE SEQUENCE [LARGE SCALE GENOMIC DNA]</scope>
    <source>
        <strain evidence="4 5">1165133.8</strain>
    </source>
</reference>
<dbReference type="InterPro" id="IPR001647">
    <property type="entry name" value="HTH_TetR"/>
</dbReference>
<dbReference type="GO" id="GO:0003677">
    <property type="term" value="F:DNA binding"/>
    <property type="evidence" value="ECO:0007669"/>
    <property type="project" value="UniProtKB-UniRule"/>
</dbReference>
<evidence type="ECO:0000256" key="1">
    <source>
        <dbReference type="ARBA" id="ARBA00023125"/>
    </source>
</evidence>
<dbReference type="InterPro" id="IPR050624">
    <property type="entry name" value="HTH-type_Tx_Regulator"/>
</dbReference>
<sequence>MTRPGTAKAAQATARVTKRGAHTRSRLVTAAIEVFAVKGYERTTIKDVCTAAGYTRGAFYSHFDNLEELLWVVYHQWTAQIAEQIRSALEAGDPQNDLPRIVGSIVEKLVRERDWLLIKADLLSVAARNPELAHRWAIHRDKLLIVIEELLASSGVELDTPIGTISDTARAIMALYDGLGTQLLLEREEDARAWATKLLTVLLPVHGTA</sequence>
<evidence type="ECO:0000256" key="2">
    <source>
        <dbReference type="PROSITE-ProRule" id="PRU00335"/>
    </source>
</evidence>
<dbReference type="Gene3D" id="1.10.357.10">
    <property type="entry name" value="Tetracycline Repressor, domain 2"/>
    <property type="match status" value="1"/>
</dbReference>
<dbReference type="Pfam" id="PF17940">
    <property type="entry name" value="TetR_C_31"/>
    <property type="match status" value="1"/>
</dbReference>
<dbReference type="AlphaFoldDB" id="A0A1A3NSN9"/>
<accession>A0A1A3NSN9</accession>
<keyword evidence="1 2" id="KW-0238">DNA-binding</keyword>